<feature type="binding site" evidence="11">
    <location>
        <position position="615"/>
    </location>
    <ligand>
        <name>5-methyltetrahydropteroyltri-L-glutamate</name>
        <dbReference type="ChEBI" id="CHEBI:58207"/>
    </ligand>
</feature>
<evidence type="ECO:0000256" key="4">
    <source>
        <dbReference type="ARBA" id="ARBA00022603"/>
    </source>
</evidence>
<comment type="caution">
    <text evidence="17">The sequence shown here is derived from an EMBL/GenBank/DDBJ whole genome shotgun (WGS) entry which is preliminary data.</text>
</comment>
<feature type="active site" description="Proton donor" evidence="11 14">
    <location>
        <position position="704"/>
    </location>
</feature>
<feature type="binding site" evidence="11 12">
    <location>
        <position position="609"/>
    </location>
    <ligand>
        <name>L-methionine</name>
        <dbReference type="ChEBI" id="CHEBI:57844"/>
    </ligand>
</feature>
<dbReference type="Pfam" id="PF08267">
    <property type="entry name" value="Meth_synt_1"/>
    <property type="match status" value="1"/>
</dbReference>
<feature type="binding site" evidence="13">
    <location>
        <position position="653"/>
    </location>
    <ligand>
        <name>Zn(2+)</name>
        <dbReference type="ChEBI" id="CHEBI:29105"/>
        <label>1</label>
        <note>catalytic</note>
    </ligand>
</feature>
<dbReference type="CDD" id="cd03312">
    <property type="entry name" value="CIMS_N_terminal_like"/>
    <property type="match status" value="1"/>
</dbReference>
<accession>A0AAW7X4A0</accession>
<feature type="binding site" evidence="11 12">
    <location>
        <position position="571"/>
    </location>
    <ligand>
        <name>5-methyltetrahydropteroyltri-L-glutamate</name>
        <dbReference type="ChEBI" id="CHEBI:58207"/>
    </ligand>
</feature>
<dbReference type="EC" id="2.1.1.14" evidence="11"/>
<feature type="binding site" evidence="11 12">
    <location>
        <position position="609"/>
    </location>
    <ligand>
        <name>L-homocysteine</name>
        <dbReference type="ChEBI" id="CHEBI:58199"/>
    </ligand>
</feature>
<comment type="cofactor">
    <cofactor evidence="13">
        <name>Zn(2+)</name>
        <dbReference type="ChEBI" id="CHEBI:29105"/>
    </cofactor>
    <text evidence="13">Binds 2 Zn(2+) ions per subunit.</text>
</comment>
<dbReference type="RefSeq" id="WP_303492087.1">
    <property type="nucleotide sequence ID" value="NZ_JAUOPB010000004.1"/>
</dbReference>
<feature type="binding site" evidence="11">
    <location>
        <position position="736"/>
    </location>
    <ligand>
        <name>Zn(2+)</name>
        <dbReference type="ChEBI" id="CHEBI:29105"/>
        <note>catalytic</note>
    </ligand>
</feature>
<feature type="binding site" evidence="11">
    <location>
        <position position="653"/>
    </location>
    <ligand>
        <name>Zn(2+)</name>
        <dbReference type="ChEBI" id="CHEBI:29105"/>
        <note>catalytic</note>
    </ligand>
</feature>
<evidence type="ECO:0000256" key="11">
    <source>
        <dbReference type="HAMAP-Rule" id="MF_00172"/>
    </source>
</evidence>
<keyword evidence="5 11" id="KW-0028">Amino-acid biosynthesis</keyword>
<evidence type="ECO:0000313" key="17">
    <source>
        <dbReference type="EMBL" id="MDO6422214.1"/>
    </source>
</evidence>
<dbReference type="InterPro" id="IPR002629">
    <property type="entry name" value="Met_Synth_C/arc"/>
</dbReference>
<dbReference type="NCBIfam" id="TIGR01371">
    <property type="entry name" value="met_syn_B12ind"/>
    <property type="match status" value="1"/>
</dbReference>
<feature type="binding site" evidence="13">
    <location>
        <position position="736"/>
    </location>
    <ligand>
        <name>Zn(2+)</name>
        <dbReference type="ChEBI" id="CHEBI:29105"/>
        <label>1</label>
        <note>catalytic</note>
    </ligand>
</feature>
<keyword evidence="10 11" id="KW-0486">Methionine biosynthesis</keyword>
<evidence type="ECO:0000256" key="13">
    <source>
        <dbReference type="PIRSR" id="PIRSR000382-2"/>
    </source>
</evidence>
<evidence type="ECO:0000256" key="6">
    <source>
        <dbReference type="ARBA" id="ARBA00022679"/>
    </source>
</evidence>
<proteinExistence type="inferred from homology"/>
<evidence type="ECO:0000256" key="14">
    <source>
        <dbReference type="PIRSR" id="PIRSR000382-3"/>
    </source>
</evidence>
<reference evidence="17" key="1">
    <citation type="submission" date="2023-07" db="EMBL/GenBank/DDBJ databases">
        <title>Genome content predicts the carbon catabolic preferences of heterotrophic bacteria.</title>
        <authorList>
            <person name="Gralka M."/>
        </authorList>
    </citation>
    <scope>NUCLEOTIDE SEQUENCE</scope>
    <source>
        <strain evidence="17">I3M17_2</strain>
    </source>
</reference>
<dbReference type="AlphaFoldDB" id="A0AAW7X4A0"/>
<keyword evidence="7 11" id="KW-0479">Metal-binding</keyword>
<evidence type="ECO:0000259" key="15">
    <source>
        <dbReference type="Pfam" id="PF01717"/>
    </source>
</evidence>
<evidence type="ECO:0000256" key="12">
    <source>
        <dbReference type="PIRSR" id="PIRSR000382-1"/>
    </source>
</evidence>
<dbReference type="HAMAP" id="MF_00172">
    <property type="entry name" value="Meth_synth"/>
    <property type="match status" value="1"/>
</dbReference>
<evidence type="ECO:0000256" key="7">
    <source>
        <dbReference type="ARBA" id="ARBA00022723"/>
    </source>
</evidence>
<evidence type="ECO:0000256" key="8">
    <source>
        <dbReference type="ARBA" id="ARBA00022737"/>
    </source>
</evidence>
<dbReference type="GO" id="GO:0009086">
    <property type="term" value="P:methionine biosynthetic process"/>
    <property type="evidence" value="ECO:0007669"/>
    <property type="project" value="UniProtKB-UniRule"/>
</dbReference>
<dbReference type="PANTHER" id="PTHR30519">
    <property type="entry name" value="5-METHYLTETRAHYDROPTEROYLTRIGLUTAMATE--HOMOCYSTEINE METHYLTRANSFERASE"/>
    <property type="match status" value="1"/>
</dbReference>
<comment type="similarity">
    <text evidence="3 11">Belongs to the vitamin-B12 independent methionine synthase family.</text>
</comment>
<evidence type="ECO:0000256" key="3">
    <source>
        <dbReference type="ARBA" id="ARBA00009553"/>
    </source>
</evidence>
<feature type="binding site" evidence="11 12">
    <location>
        <position position="494"/>
    </location>
    <ligand>
        <name>L-methionine</name>
        <dbReference type="ChEBI" id="CHEBI:57844"/>
    </ligand>
</feature>
<feature type="domain" description="Cobalamin-independent methionine synthase MetE C-terminal/archaeal" evidence="15">
    <location>
        <begin position="436"/>
        <end position="758"/>
    </location>
</feature>
<keyword evidence="8 11" id="KW-0677">Repeat</keyword>
<dbReference type="GO" id="GO:0032259">
    <property type="term" value="P:methylation"/>
    <property type="evidence" value="ECO:0007669"/>
    <property type="project" value="UniProtKB-KW"/>
</dbReference>
<comment type="pathway">
    <text evidence="2 11">Amino-acid biosynthesis; L-methionine biosynthesis via de novo pathway; L-methionine from L-homocysteine (MetE route): step 1/1.</text>
</comment>
<dbReference type="InterPro" id="IPR006276">
    <property type="entry name" value="Cobalamin-indep_Met_synthase"/>
</dbReference>
<name>A0AAW7X4A0_9GAMM</name>
<keyword evidence="9 11" id="KW-0862">Zinc</keyword>
<evidence type="ECO:0000256" key="5">
    <source>
        <dbReference type="ARBA" id="ARBA00022605"/>
    </source>
</evidence>
<protein>
    <recommendedName>
        <fullName evidence="11">5-methyltetrahydropteroyltriglutamate--homocysteine methyltransferase</fullName>
        <ecNumber evidence="11">2.1.1.14</ecNumber>
    </recommendedName>
    <alternativeName>
        <fullName evidence="11">Cobalamin-independent methionine synthase</fullName>
    </alternativeName>
    <alternativeName>
        <fullName evidence="11">Methionine synthase, vitamin-B12 independent isozyme</fullName>
    </alternativeName>
</protein>
<comment type="function">
    <text evidence="1 11">Catalyzes the transfer of a methyl group from 5-methyltetrahydrofolate to homocysteine resulting in methionine formation.</text>
</comment>
<feature type="binding site" evidence="12">
    <location>
        <position position="19"/>
    </location>
    <ligand>
        <name>5-methyltetrahydropteroyltri-L-glutamate</name>
        <dbReference type="ChEBI" id="CHEBI:58207"/>
    </ligand>
</feature>
<dbReference type="GO" id="GO:0003871">
    <property type="term" value="F:5-methyltetrahydropteroyltriglutamate-homocysteine S-methyltransferase activity"/>
    <property type="evidence" value="ECO:0007669"/>
    <property type="project" value="UniProtKB-UniRule"/>
</dbReference>
<dbReference type="Proteomes" id="UP001169760">
    <property type="component" value="Unassembled WGS sequence"/>
</dbReference>
<comment type="catalytic activity">
    <reaction evidence="11">
        <text>5-methyltetrahydropteroyltri-L-glutamate + L-homocysteine = tetrahydropteroyltri-L-glutamate + L-methionine</text>
        <dbReference type="Rhea" id="RHEA:21196"/>
        <dbReference type="ChEBI" id="CHEBI:57844"/>
        <dbReference type="ChEBI" id="CHEBI:58140"/>
        <dbReference type="ChEBI" id="CHEBI:58199"/>
        <dbReference type="ChEBI" id="CHEBI:58207"/>
        <dbReference type="EC" id="2.1.1.14"/>
    </reaction>
</comment>
<dbReference type="InterPro" id="IPR038071">
    <property type="entry name" value="UROD/MetE-like_sf"/>
</dbReference>
<feature type="binding site" evidence="11 12">
    <location>
        <begin position="525"/>
        <end position="526"/>
    </location>
    <ligand>
        <name>5-methyltetrahydropteroyltri-L-glutamate</name>
        <dbReference type="ChEBI" id="CHEBI:58207"/>
    </ligand>
</feature>
<feature type="binding site" evidence="11">
    <location>
        <position position="121"/>
    </location>
    <ligand>
        <name>5-methyltetrahydropteroyltri-L-glutamate</name>
        <dbReference type="ChEBI" id="CHEBI:58207"/>
    </ligand>
</feature>
<evidence type="ECO:0000259" key="16">
    <source>
        <dbReference type="Pfam" id="PF08267"/>
    </source>
</evidence>
<keyword evidence="4 11" id="KW-0489">Methyltransferase</keyword>
<organism evidence="17 18">
    <name type="scientific">Saccharophagus degradans</name>
    <dbReference type="NCBI Taxonomy" id="86304"/>
    <lineage>
        <taxon>Bacteria</taxon>
        <taxon>Pseudomonadati</taxon>
        <taxon>Pseudomonadota</taxon>
        <taxon>Gammaproteobacteria</taxon>
        <taxon>Cellvibrionales</taxon>
        <taxon>Cellvibrionaceae</taxon>
        <taxon>Saccharophagus</taxon>
    </lineage>
</organism>
<gene>
    <name evidence="11 17" type="primary">metE</name>
    <name evidence="17" type="ORF">Q4521_06995</name>
</gene>
<dbReference type="Gene3D" id="3.20.20.210">
    <property type="match status" value="2"/>
</dbReference>
<evidence type="ECO:0000256" key="9">
    <source>
        <dbReference type="ARBA" id="ARBA00022833"/>
    </source>
</evidence>
<feature type="binding site" evidence="11 12">
    <location>
        <begin position="441"/>
        <end position="443"/>
    </location>
    <ligand>
        <name>L-homocysteine</name>
        <dbReference type="ChEBI" id="CHEBI:58199"/>
    </ligand>
</feature>
<dbReference type="NCBIfam" id="NF003556">
    <property type="entry name" value="PRK05222.1"/>
    <property type="match status" value="1"/>
</dbReference>
<feature type="binding site" evidence="11">
    <location>
        <begin position="16"/>
        <end position="19"/>
    </location>
    <ligand>
        <name>5-methyltetrahydropteroyltri-L-glutamate</name>
        <dbReference type="ChEBI" id="CHEBI:58207"/>
    </ligand>
</feature>
<feature type="binding site" evidence="11 12">
    <location>
        <begin position="441"/>
        <end position="443"/>
    </location>
    <ligand>
        <name>L-methionine</name>
        <dbReference type="ChEBI" id="CHEBI:57844"/>
    </ligand>
</feature>
<dbReference type="FunFam" id="3.20.20.210:FF:000002">
    <property type="entry name" value="5-methyltetrahydropteroyltriglutamate--homocysteine methyltransferase"/>
    <property type="match status" value="1"/>
</dbReference>
<dbReference type="GO" id="GO:0008270">
    <property type="term" value="F:zinc ion binding"/>
    <property type="evidence" value="ECO:0007669"/>
    <property type="project" value="InterPro"/>
</dbReference>
<feature type="binding site" evidence="13">
    <location>
        <position position="675"/>
    </location>
    <ligand>
        <name>Zn(2+)</name>
        <dbReference type="ChEBI" id="CHEBI:29105"/>
        <label>1</label>
        <note>catalytic</note>
    </ligand>
</feature>
<feature type="domain" description="Cobalamin-independent methionine synthase MetE N-terminal" evidence="16">
    <location>
        <begin position="4"/>
        <end position="319"/>
    </location>
</feature>
<evidence type="ECO:0000256" key="10">
    <source>
        <dbReference type="ARBA" id="ARBA00023167"/>
    </source>
</evidence>
<feature type="binding site" evidence="11">
    <location>
        <position position="494"/>
    </location>
    <ligand>
        <name>L-homocysteine</name>
        <dbReference type="ChEBI" id="CHEBI:58199"/>
    </ligand>
</feature>
<dbReference type="SUPFAM" id="SSF51726">
    <property type="entry name" value="UROD/MetE-like"/>
    <property type="match status" value="2"/>
</dbReference>
<evidence type="ECO:0000256" key="2">
    <source>
        <dbReference type="ARBA" id="ARBA00004681"/>
    </source>
</evidence>
<dbReference type="CDD" id="cd03311">
    <property type="entry name" value="CIMS_C_terminal_like"/>
    <property type="match status" value="1"/>
</dbReference>
<dbReference type="Pfam" id="PF01717">
    <property type="entry name" value="Meth_synt_2"/>
    <property type="match status" value="1"/>
</dbReference>
<feature type="binding site" evidence="11">
    <location>
        <position position="675"/>
    </location>
    <ligand>
        <name>Zn(2+)</name>
        <dbReference type="ChEBI" id="CHEBI:29105"/>
        <note>catalytic</note>
    </ligand>
</feature>
<evidence type="ECO:0000313" key="18">
    <source>
        <dbReference type="Proteomes" id="UP001169760"/>
    </source>
</evidence>
<dbReference type="EMBL" id="JAUOPB010000004">
    <property type="protein sequence ID" value="MDO6422214.1"/>
    <property type="molecule type" value="Genomic_DNA"/>
</dbReference>
<comment type="cofactor">
    <cofactor evidence="11">
        <name>Zn(2+)</name>
        <dbReference type="ChEBI" id="CHEBI:29105"/>
    </cofactor>
    <text evidence="11">Binds 1 zinc ion per subunit.</text>
</comment>
<evidence type="ECO:0000256" key="1">
    <source>
        <dbReference type="ARBA" id="ARBA00002777"/>
    </source>
</evidence>
<keyword evidence="6 11" id="KW-0808">Transferase</keyword>
<dbReference type="PIRSF" id="PIRSF000382">
    <property type="entry name" value="MeTrfase_B12_ind"/>
    <property type="match status" value="1"/>
</dbReference>
<dbReference type="InterPro" id="IPR013215">
    <property type="entry name" value="Cbl-indep_Met_Synth_N"/>
</dbReference>
<feature type="binding site" evidence="13">
    <location>
        <position position="651"/>
    </location>
    <ligand>
        <name>Zn(2+)</name>
        <dbReference type="ChEBI" id="CHEBI:29105"/>
        <label>1</label>
        <note>catalytic</note>
    </ligand>
</feature>
<feature type="binding site" evidence="11">
    <location>
        <position position="651"/>
    </location>
    <ligand>
        <name>Zn(2+)</name>
        <dbReference type="ChEBI" id="CHEBI:29105"/>
        <note>catalytic</note>
    </ligand>
</feature>
<feature type="binding site" evidence="13">
    <location>
        <position position="666"/>
    </location>
    <ligand>
        <name>Zn(2+)</name>
        <dbReference type="ChEBI" id="CHEBI:29105"/>
        <label>1</label>
        <note>catalytic</note>
    </ligand>
</feature>
<sequence length="765" mass="85417">MTTVHNLGFPRIGAKRELKFACEAYWRGEIDQTQLDKTAHTLRANHWQTQLDAGVEWLPVGDFSYYDHVLDTSFLVGNIPARAQADGQSKLDTYFKVARGTAKEAAGASCCGGSHAAEMTKWFDTNYHYLVPELNANTHFKLDASKLLTELEQARALTSKVKPVILGPLSYLWLAKITDGSTHKLGFLDDLITVYRELLGTLAKEAVEWVQFDEPILALDLPEQWQHAFERVYHQLQLPNLSVLLATYFGPLDTNLRLAARLPTAALHLDITRGGDDLPRVLDILSPNKILSVGVIDGRNIWKADLNKLLAQLKPVKERLGNGLWLAPSCSLLHTPVDLDSEEALDVDIKNWLAFAKQKLQELNILQRALDNGETSVAEALVQNAGAIAARKASAKVNNAKVQSLVNNISPSLSKRESPFATRIEKQQAKYNLPTLPTTTIGSFPQTSEIRKNRKAFKSGEISQQQYDRTLRAEIAHAIELQEKIGIDVLVHGEAERNDMVEYFGEQLDGYVFTQFGWVQSYGSRCVKPPIIFGDVSRPRKITVDWAEYAQSLTSKPVKGMLTGPITMLQWSFVRDDQPRKITAQQIALALRSEVNDLEAAGITIIQVDEPALREGLPLRKKDWQNYLDWAVEAFKISTAGVGDTTQIHTHMCYAEFNDIIQAIADLDADVITIETSRSNMELLSAFEQFNYPNDIGPGVYDIHSPNIPATEQVVGLIKKAAENLPLQRLWINPDCGLKTRKWEDVIPALENMVNAAKQLRAEVA</sequence>
<feature type="binding site" evidence="12">
    <location>
        <position position="126"/>
    </location>
    <ligand>
        <name>5-methyltetrahydropteroyltri-L-glutamate</name>
        <dbReference type="ChEBI" id="CHEBI:58207"/>
    </ligand>
</feature>